<reference evidence="3 4" key="1">
    <citation type="submission" date="2020-11" db="EMBL/GenBank/DDBJ databases">
        <title>Erythrobacter sediminis sp. nov., a marine bacterium from a tidal flat of Garorim Bay.</title>
        <authorList>
            <person name="Kim D."/>
            <person name="Yoo Y."/>
            <person name="Kim J.-J."/>
        </authorList>
    </citation>
    <scope>NUCLEOTIDE SEQUENCE [LARGE SCALE GENOMIC DNA]</scope>
    <source>
        <strain evidence="3 4">JGD-13</strain>
    </source>
</reference>
<dbReference type="Pfam" id="PF03981">
    <property type="entry name" value="Ubiq_cyt_C_chap"/>
    <property type="match status" value="1"/>
</dbReference>
<comment type="caution">
    <text evidence="3">The sequence shown here is derived from an EMBL/GenBank/DDBJ whole genome shotgun (WGS) entry which is preliminary data.</text>
</comment>
<accession>A0ABS0N1I0</accession>
<feature type="domain" description="Ubiquinol-cytochrome c chaperone" evidence="2">
    <location>
        <begin position="35"/>
        <end position="168"/>
    </location>
</feature>
<evidence type="ECO:0000313" key="4">
    <source>
        <dbReference type="Proteomes" id="UP000602442"/>
    </source>
</evidence>
<proteinExistence type="inferred from homology"/>
<comment type="similarity">
    <text evidence="1">Belongs to the UPF0174 family.</text>
</comment>
<evidence type="ECO:0000313" key="3">
    <source>
        <dbReference type="EMBL" id="MBH5321814.1"/>
    </source>
</evidence>
<dbReference type="RefSeq" id="WP_197920464.1">
    <property type="nucleotide sequence ID" value="NZ_CAWPTA010000006.1"/>
</dbReference>
<protein>
    <submittedName>
        <fullName evidence="3">Ubiquinol-cytochrome C chaperone family protein</fullName>
    </submittedName>
</protein>
<organism evidence="3 4">
    <name type="scientific">Aurantiacibacter sediminis</name>
    <dbReference type="NCBI Taxonomy" id="2793064"/>
    <lineage>
        <taxon>Bacteria</taxon>
        <taxon>Pseudomonadati</taxon>
        <taxon>Pseudomonadota</taxon>
        <taxon>Alphaproteobacteria</taxon>
        <taxon>Sphingomonadales</taxon>
        <taxon>Erythrobacteraceae</taxon>
        <taxon>Aurantiacibacter</taxon>
    </lineage>
</organism>
<sequence length="173" mass="19433">MSFWKRFLGKDGRDELRDLWHATVGTSREPEWYADCGVKDSVEGRFDMIALVMSLVMLRMENSEELAPKTALLTELFVEDMDRQLRDSGVGDLSVGKNMGKLMSAIGGRMGSLRENMTESDAKLAEILQRNMTLNDDETKPFALAVRTRALHNDLQAVDDAALIRGQLRPLEA</sequence>
<evidence type="ECO:0000256" key="1">
    <source>
        <dbReference type="ARBA" id="ARBA00006436"/>
    </source>
</evidence>
<dbReference type="InterPro" id="IPR021150">
    <property type="entry name" value="Ubiq_cyt_c_chap"/>
</dbReference>
<gene>
    <name evidence="3" type="ORF">I5L03_04340</name>
</gene>
<dbReference type="Proteomes" id="UP000602442">
    <property type="component" value="Unassembled WGS sequence"/>
</dbReference>
<dbReference type="EMBL" id="JAEANY010000001">
    <property type="protein sequence ID" value="MBH5321814.1"/>
    <property type="molecule type" value="Genomic_DNA"/>
</dbReference>
<evidence type="ECO:0000259" key="2">
    <source>
        <dbReference type="Pfam" id="PF03981"/>
    </source>
</evidence>
<name>A0ABS0N1I0_9SPHN</name>
<keyword evidence="4" id="KW-1185">Reference proteome</keyword>